<sequence>MKKFTLLLTAVSSLLVLGCSKKNDGYTTTTTNNTMSDTTAAADHDMRTAGDKVADASRDAADKVGDAAHKAGDAIQDKLQDWHLTGDDIKADLRKSGEVVRSKSSAAAASTSSAFDTARITSTINAKYATDSGLSMWKIDVDTNKDVVTLTGSVDSPEQIGRAIAIALNTDGVRQVVSKLVVKNNG</sequence>
<proteinExistence type="predicted"/>
<dbReference type="SMART" id="SM00749">
    <property type="entry name" value="BON"/>
    <property type="match status" value="1"/>
</dbReference>
<dbReference type="PROSITE" id="PS51257">
    <property type="entry name" value="PROKAR_LIPOPROTEIN"/>
    <property type="match status" value="1"/>
</dbReference>
<dbReference type="PANTHER" id="PTHR34606:SF15">
    <property type="entry name" value="BON DOMAIN-CONTAINING PROTEIN"/>
    <property type="match status" value="1"/>
</dbReference>
<gene>
    <name evidence="3" type="ORF">K0B96_12110</name>
</gene>
<dbReference type="PROSITE" id="PS50914">
    <property type="entry name" value="BON"/>
    <property type="match status" value="1"/>
</dbReference>
<dbReference type="AlphaFoldDB" id="A0A8F9TU39"/>
<evidence type="ECO:0000256" key="1">
    <source>
        <dbReference type="SAM" id="SignalP"/>
    </source>
</evidence>
<dbReference type="KEGG" id="ole:K0B96_12110"/>
<dbReference type="InterPro" id="IPR051686">
    <property type="entry name" value="Lipoprotein_DolP"/>
</dbReference>
<dbReference type="Gene3D" id="3.30.1340.30">
    <property type="match status" value="1"/>
</dbReference>
<evidence type="ECO:0000259" key="2">
    <source>
        <dbReference type="PROSITE" id="PS50914"/>
    </source>
</evidence>
<dbReference type="InterPro" id="IPR014004">
    <property type="entry name" value="Transpt-assoc_nodulatn_dom_bac"/>
</dbReference>
<evidence type="ECO:0000313" key="4">
    <source>
        <dbReference type="Proteomes" id="UP000825051"/>
    </source>
</evidence>
<keyword evidence="1" id="KW-0732">Signal</keyword>
<reference evidence="3" key="1">
    <citation type="submission" date="2021-08" db="EMBL/GenBank/DDBJ databases">
        <title>Genome of a novel bacterium of the phylum Verrucomicrobia, Oleiharenicola sp. KSB-15.</title>
        <authorList>
            <person name="Chung J.-H."/>
            <person name="Ahn J.-H."/>
            <person name="Yoon Y."/>
            <person name="Kim D.-Y."/>
            <person name="An S.-H."/>
            <person name="Park I."/>
            <person name="Yeon J."/>
        </authorList>
    </citation>
    <scope>NUCLEOTIDE SEQUENCE</scope>
    <source>
        <strain evidence="3">KSB-15</strain>
    </source>
</reference>
<feature type="signal peptide" evidence="1">
    <location>
        <begin position="1"/>
        <end position="18"/>
    </location>
</feature>
<name>A0A8F9TU39_9BACT</name>
<dbReference type="Proteomes" id="UP000825051">
    <property type="component" value="Chromosome"/>
</dbReference>
<accession>A0A8F9TU39</accession>
<feature type="domain" description="BON" evidence="2">
    <location>
        <begin position="116"/>
        <end position="184"/>
    </location>
</feature>
<dbReference type="RefSeq" id="WP_220161155.1">
    <property type="nucleotide sequence ID" value="NZ_CP080507.1"/>
</dbReference>
<dbReference type="InterPro" id="IPR007055">
    <property type="entry name" value="BON_dom"/>
</dbReference>
<dbReference type="PANTHER" id="PTHR34606">
    <property type="entry name" value="BON DOMAIN-CONTAINING PROTEIN"/>
    <property type="match status" value="1"/>
</dbReference>
<evidence type="ECO:0000313" key="3">
    <source>
        <dbReference type="EMBL" id="QYM78051.1"/>
    </source>
</evidence>
<feature type="chain" id="PRO_5034549308" evidence="1">
    <location>
        <begin position="19"/>
        <end position="186"/>
    </location>
</feature>
<keyword evidence="4" id="KW-1185">Reference proteome</keyword>
<dbReference type="EMBL" id="CP080507">
    <property type="protein sequence ID" value="QYM78051.1"/>
    <property type="molecule type" value="Genomic_DNA"/>
</dbReference>
<organism evidence="3 4">
    <name type="scientific">Horticoccus luteus</name>
    <dbReference type="NCBI Taxonomy" id="2862869"/>
    <lineage>
        <taxon>Bacteria</taxon>
        <taxon>Pseudomonadati</taxon>
        <taxon>Verrucomicrobiota</taxon>
        <taxon>Opitutia</taxon>
        <taxon>Opitutales</taxon>
        <taxon>Opitutaceae</taxon>
        <taxon>Horticoccus</taxon>
    </lineage>
</organism>
<protein>
    <submittedName>
        <fullName evidence="3">BON domain-containing protein</fullName>
    </submittedName>
</protein>
<dbReference type="Pfam" id="PF04972">
    <property type="entry name" value="BON"/>
    <property type="match status" value="1"/>
</dbReference>